<evidence type="ECO:0000313" key="1">
    <source>
        <dbReference type="EMBL" id="JAE30976.1"/>
    </source>
</evidence>
<dbReference type="AlphaFoldDB" id="A0A0A9H804"/>
<protein>
    <submittedName>
        <fullName evidence="1">Uncharacterized protein</fullName>
    </submittedName>
</protein>
<proteinExistence type="predicted"/>
<sequence>MSLDQDSRNTLPNYKLKIYVYNYLYPCEVAD</sequence>
<reference evidence="1" key="1">
    <citation type="submission" date="2014-09" db="EMBL/GenBank/DDBJ databases">
        <authorList>
            <person name="Magalhaes I.L.F."/>
            <person name="Oliveira U."/>
            <person name="Santos F.R."/>
            <person name="Vidigal T.H.D.A."/>
            <person name="Brescovit A.D."/>
            <person name="Santos A.J."/>
        </authorList>
    </citation>
    <scope>NUCLEOTIDE SEQUENCE</scope>
    <source>
        <tissue evidence="1">Shoot tissue taken approximately 20 cm above the soil surface</tissue>
    </source>
</reference>
<accession>A0A0A9H804</accession>
<reference evidence="1" key="2">
    <citation type="journal article" date="2015" name="Data Brief">
        <title>Shoot transcriptome of the giant reed, Arundo donax.</title>
        <authorList>
            <person name="Barrero R.A."/>
            <person name="Guerrero F.D."/>
            <person name="Moolhuijzen P."/>
            <person name="Goolsby J.A."/>
            <person name="Tidwell J."/>
            <person name="Bellgard S.E."/>
            <person name="Bellgard M.I."/>
        </authorList>
    </citation>
    <scope>NUCLEOTIDE SEQUENCE</scope>
    <source>
        <tissue evidence="1">Shoot tissue taken approximately 20 cm above the soil surface</tissue>
    </source>
</reference>
<name>A0A0A9H804_ARUDO</name>
<dbReference type="EMBL" id="GBRH01166920">
    <property type="protein sequence ID" value="JAE30976.1"/>
    <property type="molecule type" value="Transcribed_RNA"/>
</dbReference>
<organism evidence="1">
    <name type="scientific">Arundo donax</name>
    <name type="common">Giant reed</name>
    <name type="synonym">Donax arundinaceus</name>
    <dbReference type="NCBI Taxonomy" id="35708"/>
    <lineage>
        <taxon>Eukaryota</taxon>
        <taxon>Viridiplantae</taxon>
        <taxon>Streptophyta</taxon>
        <taxon>Embryophyta</taxon>
        <taxon>Tracheophyta</taxon>
        <taxon>Spermatophyta</taxon>
        <taxon>Magnoliopsida</taxon>
        <taxon>Liliopsida</taxon>
        <taxon>Poales</taxon>
        <taxon>Poaceae</taxon>
        <taxon>PACMAD clade</taxon>
        <taxon>Arundinoideae</taxon>
        <taxon>Arundineae</taxon>
        <taxon>Arundo</taxon>
    </lineage>
</organism>